<comment type="caution">
    <text evidence="1">The sequence shown here is derived from an EMBL/GenBank/DDBJ whole genome shotgun (WGS) entry which is preliminary data.</text>
</comment>
<evidence type="ECO:0000313" key="1">
    <source>
        <dbReference type="EMBL" id="EMI57468.1"/>
    </source>
</evidence>
<keyword evidence="2" id="KW-1185">Reference proteome</keyword>
<evidence type="ECO:0000313" key="2">
    <source>
        <dbReference type="Proteomes" id="UP000011885"/>
    </source>
</evidence>
<sequence length="47" mass="5290">MDQNSLATDPLFVDPENGDFRFRPDSPAWELGIVPMDVSKIGLRRAD</sequence>
<gene>
    <name evidence="1" type="ORF">RSSM_01078</name>
</gene>
<reference evidence="1 2" key="1">
    <citation type="journal article" date="2013" name="Mar. Genomics">
        <title>Expression of sulfatases in Rhodopirellula baltica and the diversity of sulfatases in the genus Rhodopirellula.</title>
        <authorList>
            <person name="Wegner C.E."/>
            <person name="Richter-Heitmann T."/>
            <person name="Klindworth A."/>
            <person name="Klockow C."/>
            <person name="Richter M."/>
            <person name="Achstetter T."/>
            <person name="Glockner F.O."/>
            <person name="Harder J."/>
        </authorList>
    </citation>
    <scope>NUCLEOTIDE SEQUENCE [LARGE SCALE GENOMIC DNA]</scope>
    <source>
        <strain evidence="1 2">SM41</strain>
    </source>
</reference>
<accession>M5UN76</accession>
<protein>
    <submittedName>
        <fullName evidence="1">Uncharacterized protein</fullName>
    </submittedName>
</protein>
<dbReference type="PATRIC" id="fig|1263870.3.peg.1169"/>
<dbReference type="AlphaFoldDB" id="M5UN76"/>
<name>M5UN76_9BACT</name>
<proteinExistence type="predicted"/>
<dbReference type="EMBL" id="ANOH01000090">
    <property type="protein sequence ID" value="EMI57468.1"/>
    <property type="molecule type" value="Genomic_DNA"/>
</dbReference>
<organism evidence="1 2">
    <name type="scientific">Rhodopirellula sallentina SM41</name>
    <dbReference type="NCBI Taxonomy" id="1263870"/>
    <lineage>
        <taxon>Bacteria</taxon>
        <taxon>Pseudomonadati</taxon>
        <taxon>Planctomycetota</taxon>
        <taxon>Planctomycetia</taxon>
        <taxon>Pirellulales</taxon>
        <taxon>Pirellulaceae</taxon>
        <taxon>Rhodopirellula</taxon>
    </lineage>
</organism>
<dbReference type="Proteomes" id="UP000011885">
    <property type="component" value="Unassembled WGS sequence"/>
</dbReference>